<accession>F4CXY9</accession>
<dbReference type="EMBL" id="CP002593">
    <property type="protein sequence ID" value="AEA23874.1"/>
    <property type="molecule type" value="Genomic_DNA"/>
</dbReference>
<dbReference type="AlphaFoldDB" id="F4CXY9"/>
<name>F4CXY9_PSEUX</name>
<dbReference type="OrthoDB" id="7845843at2"/>
<dbReference type="HOGENOM" id="CLU_119560_0_2_11"/>
<dbReference type="STRING" id="675635.Psed_1638"/>
<reference evidence="1 2" key="1">
    <citation type="journal article" date="2011" name="J. Bacteriol.">
        <title>Genome sequence of the 1,4-dioxane-degrading Pseudonocardia dioxanivorans strain CB1190.</title>
        <authorList>
            <person name="Sales C.M."/>
            <person name="Mahendra S."/>
            <person name="Grostern A."/>
            <person name="Parales R.E."/>
            <person name="Goodwin L.A."/>
            <person name="Woyke T."/>
            <person name="Nolan M."/>
            <person name="Lapidus A."/>
            <person name="Chertkov O."/>
            <person name="Ovchinnikova G."/>
            <person name="Sczyrba A."/>
            <person name="Alvarez-Cohen L."/>
        </authorList>
    </citation>
    <scope>NUCLEOTIDE SEQUENCE [LARGE SCALE GENOMIC DNA]</scope>
    <source>
        <strain evidence="2">ATCC 55486 / DSM 44775 / JCM 13855 / CB1190</strain>
    </source>
</reference>
<dbReference type="Proteomes" id="UP000007809">
    <property type="component" value="Chromosome"/>
</dbReference>
<dbReference type="SUPFAM" id="SSF54427">
    <property type="entry name" value="NTF2-like"/>
    <property type="match status" value="1"/>
</dbReference>
<sequence>MPEGNDPEENDVVRSELFAREPLFHRPEWGTGRADLEAMTAPDYWEVGASGRTYDREFVIGVLLERYARDEPDPWSADGFACRALGPGTYLVTYTLTQGERVTRRATVWERTSGGWRALYHQGTVVAP</sequence>
<dbReference type="RefSeq" id="WP_013673806.1">
    <property type="nucleotide sequence ID" value="NC_015312.1"/>
</dbReference>
<proteinExistence type="predicted"/>
<evidence type="ECO:0000313" key="1">
    <source>
        <dbReference type="EMBL" id="AEA23874.1"/>
    </source>
</evidence>
<protein>
    <recommendedName>
        <fullName evidence="3">DUF4440 domain-containing protein</fullName>
    </recommendedName>
</protein>
<evidence type="ECO:0008006" key="3">
    <source>
        <dbReference type="Google" id="ProtNLM"/>
    </source>
</evidence>
<dbReference type="Gene3D" id="3.10.450.50">
    <property type="match status" value="1"/>
</dbReference>
<evidence type="ECO:0000313" key="2">
    <source>
        <dbReference type="Proteomes" id="UP000007809"/>
    </source>
</evidence>
<dbReference type="eggNOG" id="COG4994">
    <property type="taxonomic scope" value="Bacteria"/>
</dbReference>
<dbReference type="KEGG" id="pdx:Psed_1638"/>
<keyword evidence="2" id="KW-1185">Reference proteome</keyword>
<gene>
    <name evidence="1" type="ordered locus">Psed_1638</name>
</gene>
<organism evidence="1 2">
    <name type="scientific">Pseudonocardia dioxanivorans (strain ATCC 55486 / DSM 44775 / JCM 13855 / CB1190)</name>
    <dbReference type="NCBI Taxonomy" id="675635"/>
    <lineage>
        <taxon>Bacteria</taxon>
        <taxon>Bacillati</taxon>
        <taxon>Actinomycetota</taxon>
        <taxon>Actinomycetes</taxon>
        <taxon>Pseudonocardiales</taxon>
        <taxon>Pseudonocardiaceae</taxon>
        <taxon>Pseudonocardia</taxon>
    </lineage>
</organism>
<dbReference type="InterPro" id="IPR032710">
    <property type="entry name" value="NTF2-like_dom_sf"/>
</dbReference>